<evidence type="ECO:0000256" key="1">
    <source>
        <dbReference type="SAM" id="SignalP"/>
    </source>
</evidence>
<dbReference type="AlphaFoldDB" id="A0A3R9ZII9"/>
<dbReference type="Proteomes" id="UP000274907">
    <property type="component" value="Unassembled WGS sequence"/>
</dbReference>
<dbReference type="RefSeq" id="WP_126121044.1">
    <property type="nucleotide sequence ID" value="NZ_RXHJ01000010.1"/>
</dbReference>
<feature type="signal peptide" evidence="1">
    <location>
        <begin position="1"/>
        <end position="21"/>
    </location>
</feature>
<evidence type="ECO:0000313" key="3">
    <source>
        <dbReference type="Proteomes" id="UP000274907"/>
    </source>
</evidence>
<gene>
    <name evidence="2" type="ORF">EAH68_09270</name>
</gene>
<protein>
    <recommendedName>
        <fullName evidence="4">GH16 domain-containing protein</fullName>
    </recommendedName>
</protein>
<organism evidence="2 3">
    <name type="scientific">Corynebacterium hylobatis</name>
    <dbReference type="NCBI Taxonomy" id="1859290"/>
    <lineage>
        <taxon>Bacteria</taxon>
        <taxon>Bacillati</taxon>
        <taxon>Actinomycetota</taxon>
        <taxon>Actinomycetes</taxon>
        <taxon>Mycobacteriales</taxon>
        <taxon>Corynebacteriaceae</taxon>
        <taxon>Corynebacterium</taxon>
    </lineage>
</organism>
<keyword evidence="3" id="KW-1185">Reference proteome</keyword>
<comment type="caution">
    <text evidence="2">The sequence shown here is derived from an EMBL/GenBank/DDBJ whole genome shotgun (WGS) entry which is preliminary data.</text>
</comment>
<name>A0A3R9ZII9_9CORY</name>
<dbReference type="EMBL" id="RXHJ01000010">
    <property type="protein sequence ID" value="RSZ62749.1"/>
    <property type="molecule type" value="Genomic_DNA"/>
</dbReference>
<dbReference type="OrthoDB" id="4406271at2"/>
<feature type="chain" id="PRO_5039257010" description="GH16 domain-containing protein" evidence="1">
    <location>
        <begin position="22"/>
        <end position="353"/>
    </location>
</feature>
<proteinExistence type="predicted"/>
<reference evidence="2 3" key="1">
    <citation type="submission" date="2018-12" db="EMBL/GenBank/DDBJ databases">
        <title>YIM 101343 draft genome.</title>
        <authorList>
            <person name="Chen X."/>
        </authorList>
    </citation>
    <scope>NUCLEOTIDE SEQUENCE [LARGE SCALE GENOMIC DNA]</scope>
    <source>
        <strain evidence="2 3">YIM 101343</strain>
    </source>
</reference>
<evidence type="ECO:0008006" key="4">
    <source>
        <dbReference type="Google" id="ProtNLM"/>
    </source>
</evidence>
<evidence type="ECO:0000313" key="2">
    <source>
        <dbReference type="EMBL" id="RSZ62749.1"/>
    </source>
</evidence>
<dbReference type="PROSITE" id="PS51257">
    <property type="entry name" value="PROKAR_LIPOPROTEIN"/>
    <property type="match status" value="1"/>
</dbReference>
<accession>A0A3R9ZII9</accession>
<sequence length="353" mass="38116">MEHRTVVMLRFLLGTAAVATASMLGGCAALVSAPDLNTSADTHRESTFDYCAPLDDGDAHLLGERPGGTAPGVMMESVSSQNGPGPTYCEQHGHRFSSELGFDTFDWAGHTWGVREINNIITWGGPQADDPEDGLQKWVKGASVNAAGDLVIQNEGIAGGVEIHVVESLGYGDFEFTYSADFDAQDPHTVLGIFTYDMAEMILWGDHTNGDGSTEIDFIEISRWGDVEREFAHGGVTYYPDNGKTVAPVKYVPSEFDVPNGHQTLTTKATWLPNYLSVQTTTSDGTVLSDVTATTRVPRDDTQQLRINLWVTASNDEPVSDGDDGILPAYQTARPSSVVFHDFKHTPGGSPQN</sequence>
<keyword evidence="1" id="KW-0732">Signal</keyword>